<dbReference type="Proteomes" id="UP001174936">
    <property type="component" value="Unassembled WGS sequence"/>
</dbReference>
<keyword evidence="1" id="KW-0853">WD repeat</keyword>
<gene>
    <name evidence="3" type="ORF">B0T16DRAFT_317647</name>
</gene>
<protein>
    <submittedName>
        <fullName evidence="3">WD40-repeat-containing domain protein</fullName>
    </submittedName>
</protein>
<dbReference type="PROSITE" id="PS50082">
    <property type="entry name" value="WD_REPEATS_2"/>
    <property type="match status" value="1"/>
</dbReference>
<keyword evidence="4" id="KW-1185">Reference proteome</keyword>
<dbReference type="SUPFAM" id="SSF50978">
    <property type="entry name" value="WD40 repeat-like"/>
    <property type="match status" value="1"/>
</dbReference>
<dbReference type="Gene3D" id="2.130.10.10">
    <property type="entry name" value="YVTN repeat-like/Quinoprotein amine dehydrogenase"/>
    <property type="match status" value="2"/>
</dbReference>
<dbReference type="SMART" id="SM00320">
    <property type="entry name" value="WD40"/>
    <property type="match status" value="2"/>
</dbReference>
<reference evidence="3" key="1">
    <citation type="submission" date="2023-06" db="EMBL/GenBank/DDBJ databases">
        <title>Genome-scale phylogeny and comparative genomics of the fungal order Sordariales.</title>
        <authorList>
            <consortium name="Lawrence Berkeley National Laboratory"/>
            <person name="Hensen N."/>
            <person name="Bonometti L."/>
            <person name="Westerberg I."/>
            <person name="Brannstrom I.O."/>
            <person name="Guillou S."/>
            <person name="Cros-Aarteil S."/>
            <person name="Calhoun S."/>
            <person name="Haridas S."/>
            <person name="Kuo A."/>
            <person name="Mondo S."/>
            <person name="Pangilinan J."/>
            <person name="Riley R."/>
            <person name="Labutti K."/>
            <person name="Andreopoulos B."/>
            <person name="Lipzen A."/>
            <person name="Chen C."/>
            <person name="Yanf M."/>
            <person name="Daum C."/>
            <person name="Ng V."/>
            <person name="Clum A."/>
            <person name="Steindorff A."/>
            <person name="Ohm R."/>
            <person name="Martin F."/>
            <person name="Silar P."/>
            <person name="Natvig D."/>
            <person name="Lalanne C."/>
            <person name="Gautier V."/>
            <person name="Ament-Velasquez S.L."/>
            <person name="Kruys A."/>
            <person name="Hutchinson M.I."/>
            <person name="Powell A.J."/>
            <person name="Barry K."/>
            <person name="Miller A.N."/>
            <person name="Grigoriev I.V."/>
            <person name="Debuchy R."/>
            <person name="Gladieux P."/>
            <person name="Thoren M.H."/>
            <person name="Johannesson H."/>
        </authorList>
    </citation>
    <scope>NUCLEOTIDE SEQUENCE</scope>
    <source>
        <strain evidence="3">SMH2532-1</strain>
    </source>
</reference>
<accession>A0AA39YP17</accession>
<dbReference type="PROSITE" id="PS50294">
    <property type="entry name" value="WD_REPEATS_REGION"/>
    <property type="match status" value="1"/>
</dbReference>
<proteinExistence type="predicted"/>
<feature type="region of interest" description="Disordered" evidence="2">
    <location>
        <begin position="1"/>
        <end position="65"/>
    </location>
</feature>
<dbReference type="PANTHER" id="PTHR19879">
    <property type="entry name" value="TRANSCRIPTION INITIATION FACTOR TFIID"/>
    <property type="match status" value="1"/>
</dbReference>
<feature type="compositionally biased region" description="Basic and acidic residues" evidence="2">
    <location>
        <begin position="41"/>
        <end position="57"/>
    </location>
</feature>
<sequence>MSFFRSKGKDPEWLRPPDDDAGPSRSPAPSISERGSQAGSHRSEDSSISKQQRKWDDPPDEKEPEFPMAQQVTTMVLALKNKFAAITGFEVEQLGFTTSDAHLVCRLPPAMNNSTRTSGVLSSQIVMFDVNTMRRKNIRPAPSGGLRTHGDFALSPGPGLAMMATAFRMTEHRQADDRAGTSDGVSGCPRVEVFDLFTDKRRIKADVALRGPLACMPDGSHLAAIPIRTPSRIAILDLRNELRPVISRLVQVHSSLVTHLSVTPDGTALVSASTDGSIRMTSLQSGRTLRKAEVDTRVPASLVRLSMDGDLVVSVWGRQVYSWRLNADTMSVFNLDTVRQSEGWPLAISPDGQHLACRTEDGIDVIDAETGLFRADYPLDAGHQLITTAAFSHNNRWLALGDYGGQVTVLEVITATIDGSC</sequence>
<feature type="compositionally biased region" description="Polar residues" evidence="2">
    <location>
        <begin position="27"/>
        <end position="40"/>
    </location>
</feature>
<dbReference type="InterPro" id="IPR015943">
    <property type="entry name" value="WD40/YVTN_repeat-like_dom_sf"/>
</dbReference>
<evidence type="ECO:0000313" key="3">
    <source>
        <dbReference type="EMBL" id="KAK0655136.1"/>
    </source>
</evidence>
<name>A0AA39YP17_9PEZI</name>
<organism evidence="3 4">
    <name type="scientific">Cercophora newfieldiana</name>
    <dbReference type="NCBI Taxonomy" id="92897"/>
    <lineage>
        <taxon>Eukaryota</taxon>
        <taxon>Fungi</taxon>
        <taxon>Dikarya</taxon>
        <taxon>Ascomycota</taxon>
        <taxon>Pezizomycotina</taxon>
        <taxon>Sordariomycetes</taxon>
        <taxon>Sordariomycetidae</taxon>
        <taxon>Sordariales</taxon>
        <taxon>Lasiosphaeriaceae</taxon>
        <taxon>Cercophora</taxon>
    </lineage>
</organism>
<comment type="caution">
    <text evidence="3">The sequence shown here is derived from an EMBL/GenBank/DDBJ whole genome shotgun (WGS) entry which is preliminary data.</text>
</comment>
<dbReference type="PANTHER" id="PTHR19879:SF9">
    <property type="entry name" value="TRANSCRIPTION INITIATION FACTOR TFIID SUBUNIT 5"/>
    <property type="match status" value="1"/>
</dbReference>
<evidence type="ECO:0000313" key="4">
    <source>
        <dbReference type="Proteomes" id="UP001174936"/>
    </source>
</evidence>
<dbReference type="InterPro" id="IPR036322">
    <property type="entry name" value="WD40_repeat_dom_sf"/>
</dbReference>
<dbReference type="AlphaFoldDB" id="A0AA39YP17"/>
<feature type="repeat" description="WD" evidence="1">
    <location>
        <begin position="250"/>
        <end position="291"/>
    </location>
</feature>
<dbReference type="Pfam" id="PF00400">
    <property type="entry name" value="WD40"/>
    <property type="match status" value="1"/>
</dbReference>
<evidence type="ECO:0000256" key="2">
    <source>
        <dbReference type="SAM" id="MobiDB-lite"/>
    </source>
</evidence>
<feature type="compositionally biased region" description="Basic and acidic residues" evidence="2">
    <location>
        <begin position="7"/>
        <end position="18"/>
    </location>
</feature>
<dbReference type="InterPro" id="IPR001680">
    <property type="entry name" value="WD40_rpt"/>
</dbReference>
<dbReference type="EMBL" id="JAULSV010000001">
    <property type="protein sequence ID" value="KAK0655136.1"/>
    <property type="molecule type" value="Genomic_DNA"/>
</dbReference>
<evidence type="ECO:0000256" key="1">
    <source>
        <dbReference type="PROSITE-ProRule" id="PRU00221"/>
    </source>
</evidence>